<evidence type="ECO:0000313" key="4">
    <source>
        <dbReference type="EMBL" id="NPE15253.1"/>
    </source>
</evidence>
<dbReference type="Gene3D" id="3.40.50.2000">
    <property type="entry name" value="Glycogen Phosphorylase B"/>
    <property type="match status" value="2"/>
</dbReference>
<feature type="transmembrane region" description="Helical" evidence="3">
    <location>
        <begin position="7"/>
        <end position="28"/>
    </location>
</feature>
<keyword evidence="1" id="KW-0328">Glycosyltransferase</keyword>
<reference evidence="4 5" key="1">
    <citation type="submission" date="2020-05" db="EMBL/GenBank/DDBJ databases">
        <title>Distinct polysaccharide utilization as determinants for interspecies competition between intestinal Prevotella spp.</title>
        <authorList>
            <person name="Galvez E.J.C."/>
            <person name="Iljazovic A."/>
            <person name="Strowig T."/>
        </authorList>
    </citation>
    <scope>NUCLEOTIDE SEQUENCE [LARGE SCALE GENOMIC DNA]</scope>
    <source>
        <strain evidence="4 5">PROD</strain>
    </source>
</reference>
<gene>
    <name evidence="4" type="ORF">HPS55_13150</name>
</gene>
<evidence type="ECO:0000256" key="1">
    <source>
        <dbReference type="ARBA" id="ARBA00022676"/>
    </source>
</evidence>
<dbReference type="PANTHER" id="PTHR30160">
    <property type="entry name" value="TETRAACYLDISACCHARIDE 4'-KINASE-RELATED"/>
    <property type="match status" value="1"/>
</dbReference>
<dbReference type="InterPro" id="IPR051199">
    <property type="entry name" value="LPS_LOS_Heptosyltrfase"/>
</dbReference>
<evidence type="ECO:0000256" key="2">
    <source>
        <dbReference type="ARBA" id="ARBA00022679"/>
    </source>
</evidence>
<dbReference type="RefSeq" id="WP_172325007.1">
    <property type="nucleotide sequence ID" value="NZ_JABKKE010000033.1"/>
</dbReference>
<evidence type="ECO:0000256" key="3">
    <source>
        <dbReference type="SAM" id="Phobius"/>
    </source>
</evidence>
<dbReference type="CDD" id="cd03789">
    <property type="entry name" value="GT9_LPS_heptosyltransferase"/>
    <property type="match status" value="1"/>
</dbReference>
<dbReference type="Proteomes" id="UP001193734">
    <property type="component" value="Unassembled WGS sequence"/>
</dbReference>
<protein>
    <submittedName>
        <fullName evidence="4">Glycosyltransferase family 9 protein</fullName>
    </submittedName>
</protein>
<evidence type="ECO:0000313" key="5">
    <source>
        <dbReference type="Proteomes" id="UP001193734"/>
    </source>
</evidence>
<organism evidence="4 5">
    <name type="scientific">Xylanibacter rodentium</name>
    <dbReference type="NCBI Taxonomy" id="2736289"/>
    <lineage>
        <taxon>Bacteria</taxon>
        <taxon>Pseudomonadati</taxon>
        <taxon>Bacteroidota</taxon>
        <taxon>Bacteroidia</taxon>
        <taxon>Bacteroidales</taxon>
        <taxon>Prevotellaceae</taxon>
        <taxon>Xylanibacter</taxon>
    </lineage>
</organism>
<keyword evidence="5" id="KW-1185">Reference proteome</keyword>
<keyword evidence="2" id="KW-0808">Transferase</keyword>
<keyword evidence="3" id="KW-1133">Transmembrane helix</keyword>
<dbReference type="PANTHER" id="PTHR30160:SF22">
    <property type="entry name" value="LIPOPOLYSACCHARIDE CORE BIOSYNTHESIS PROTEIN"/>
    <property type="match status" value="1"/>
</dbReference>
<sequence>MKKEHILIIRFSALGDVAMAVPVVYSLAMTYPHVRITVLSREYARAFFEDLAPNVNFMEADLKNEYHGVKGLNTLYRRLTAKNFTAVADFHNVLRSDYLRMRFFIGQYNVAHIDKHRKGKKLLTTPENKQLVQQTTSFQNYTDVLAKLGYPVTINFRSIFPEEGGNLNLLPAAVGPKKSFEQWIGIAPFAAHEGKVYPPILMRRVIEKTTVKYPKARIFLFGRGKREDETFGQWCTDIKQCVNVGAILENMQQELILMSHLDVMVSMDSANMHLASLTGTPVVSVWGATHPFAGFMGWNQKPDTAVQTDLPCRPCSIYGNRPCLRGDFACMNNIPPELIIEKIEYVMNIKKTL</sequence>
<dbReference type="InterPro" id="IPR002201">
    <property type="entry name" value="Glyco_trans_9"/>
</dbReference>
<keyword evidence="3" id="KW-0812">Transmembrane</keyword>
<dbReference type="EMBL" id="JABKKE010000033">
    <property type="protein sequence ID" value="NPE15253.1"/>
    <property type="molecule type" value="Genomic_DNA"/>
</dbReference>
<dbReference type="Pfam" id="PF01075">
    <property type="entry name" value="Glyco_transf_9"/>
    <property type="match status" value="1"/>
</dbReference>
<dbReference type="GeneID" id="82158717"/>
<name>A0ABX2B0G5_9BACT</name>
<accession>A0ABX2B0G5</accession>
<dbReference type="SUPFAM" id="SSF53756">
    <property type="entry name" value="UDP-Glycosyltransferase/glycogen phosphorylase"/>
    <property type="match status" value="1"/>
</dbReference>
<proteinExistence type="predicted"/>
<keyword evidence="3" id="KW-0472">Membrane</keyword>
<comment type="caution">
    <text evidence="4">The sequence shown here is derived from an EMBL/GenBank/DDBJ whole genome shotgun (WGS) entry which is preliminary data.</text>
</comment>